<dbReference type="CDD" id="cd02227">
    <property type="entry name" value="cupin_TM1112-like"/>
    <property type="match status" value="1"/>
</dbReference>
<dbReference type="Gene3D" id="2.60.120.10">
    <property type="entry name" value="Jelly Rolls"/>
    <property type="match status" value="1"/>
</dbReference>
<dbReference type="OrthoDB" id="9799053at2"/>
<dbReference type="AlphaFoldDB" id="A0A5E6S8P1"/>
<gene>
    <name evidence="2" type="ORF">PS631_02126</name>
</gene>
<dbReference type="Proteomes" id="UP000399692">
    <property type="component" value="Unassembled WGS sequence"/>
</dbReference>
<dbReference type="Pfam" id="PF05899">
    <property type="entry name" value="Cupin_3"/>
    <property type="match status" value="1"/>
</dbReference>
<dbReference type="EMBL" id="CABVHF010000005">
    <property type="protein sequence ID" value="VVM77099.1"/>
    <property type="molecule type" value="Genomic_DNA"/>
</dbReference>
<organism evidence="2 3">
    <name type="scientific">Pseudomonas fluorescens</name>
    <dbReference type="NCBI Taxonomy" id="294"/>
    <lineage>
        <taxon>Bacteria</taxon>
        <taxon>Pseudomonadati</taxon>
        <taxon>Pseudomonadota</taxon>
        <taxon>Gammaproteobacteria</taxon>
        <taxon>Pseudomonadales</taxon>
        <taxon>Pseudomonadaceae</taxon>
        <taxon>Pseudomonas</taxon>
    </lineage>
</organism>
<sequence>MNIKQIEDVVSFSRSGVEPAHETVSHEKVLSGEYKSATWLHFSDEQRGFISGEWEAGACRESFASEQDEFCHILDGHVRLTDDQGNSVQYGPGESFVIPAGFSGVWENIGTVKKLFVIA</sequence>
<dbReference type="SUPFAM" id="SSF51182">
    <property type="entry name" value="RmlC-like cupins"/>
    <property type="match status" value="1"/>
</dbReference>
<dbReference type="InterPro" id="IPR008579">
    <property type="entry name" value="UGlyAH_Cupin_dom"/>
</dbReference>
<dbReference type="PANTHER" id="PTHR40943">
    <property type="entry name" value="CYTOPLASMIC PROTEIN-RELATED"/>
    <property type="match status" value="1"/>
</dbReference>
<protein>
    <recommendedName>
        <fullName evidence="1">(S)-ureidoglycine aminohydrolase cupin domain-containing protein</fullName>
    </recommendedName>
</protein>
<feature type="domain" description="(S)-ureidoglycine aminohydrolase cupin" evidence="1">
    <location>
        <begin position="49"/>
        <end position="115"/>
    </location>
</feature>
<proteinExistence type="predicted"/>
<dbReference type="InterPro" id="IPR014710">
    <property type="entry name" value="RmlC-like_jellyroll"/>
</dbReference>
<accession>A0A5E6S8P1</accession>
<dbReference type="InterPro" id="IPR011051">
    <property type="entry name" value="RmlC_Cupin_sf"/>
</dbReference>
<evidence type="ECO:0000259" key="1">
    <source>
        <dbReference type="Pfam" id="PF05899"/>
    </source>
</evidence>
<evidence type="ECO:0000313" key="2">
    <source>
        <dbReference type="EMBL" id="VVM77099.1"/>
    </source>
</evidence>
<reference evidence="2 3" key="1">
    <citation type="submission" date="2019-09" db="EMBL/GenBank/DDBJ databases">
        <authorList>
            <person name="Chandra G."/>
            <person name="Truman W A."/>
        </authorList>
    </citation>
    <scope>NUCLEOTIDE SEQUENCE [LARGE SCALE GENOMIC DNA]</scope>
    <source>
        <strain evidence="2">PS631</strain>
    </source>
</reference>
<dbReference type="RefSeq" id="WP_150570179.1">
    <property type="nucleotide sequence ID" value="NZ_CABVHF010000005.1"/>
</dbReference>
<evidence type="ECO:0000313" key="3">
    <source>
        <dbReference type="Proteomes" id="UP000399692"/>
    </source>
</evidence>
<dbReference type="PANTHER" id="PTHR40943:SF1">
    <property type="entry name" value="CYTOPLASMIC PROTEIN"/>
    <property type="match status" value="1"/>
</dbReference>
<name>A0A5E6S8P1_PSEFL</name>